<dbReference type="InterPro" id="IPR016032">
    <property type="entry name" value="Sig_transdc_resp-reg_C-effctor"/>
</dbReference>
<dbReference type="GO" id="GO:0006355">
    <property type="term" value="P:regulation of DNA-templated transcription"/>
    <property type="evidence" value="ECO:0007669"/>
    <property type="project" value="InterPro"/>
</dbReference>
<dbReference type="GO" id="GO:0003677">
    <property type="term" value="F:DNA binding"/>
    <property type="evidence" value="ECO:0007669"/>
    <property type="project" value="UniProtKB-KW"/>
</dbReference>
<dbReference type="InterPro" id="IPR036388">
    <property type="entry name" value="WH-like_DNA-bd_sf"/>
</dbReference>
<evidence type="ECO:0000256" key="1">
    <source>
        <dbReference type="ARBA" id="ARBA00023125"/>
    </source>
</evidence>
<dbReference type="SUPFAM" id="SSF46894">
    <property type="entry name" value="C-terminal effector domain of the bipartite response regulators"/>
    <property type="match status" value="1"/>
</dbReference>
<keyword evidence="1" id="KW-0238">DNA-binding</keyword>
<evidence type="ECO:0000259" key="2">
    <source>
        <dbReference type="PROSITE" id="PS51755"/>
    </source>
</evidence>
<dbReference type="CDD" id="cd00383">
    <property type="entry name" value="trans_reg_C"/>
    <property type="match status" value="1"/>
</dbReference>
<feature type="domain" description="OmpR/PhoB-type" evidence="2">
    <location>
        <begin position="1"/>
        <end position="71"/>
    </location>
</feature>
<dbReference type="SMART" id="SM00862">
    <property type="entry name" value="Trans_reg_C"/>
    <property type="match status" value="1"/>
</dbReference>
<dbReference type="Pfam" id="PF00486">
    <property type="entry name" value="Trans_reg_C"/>
    <property type="match status" value="1"/>
</dbReference>
<organism evidence="3">
    <name type="scientific">marine sediment metagenome</name>
    <dbReference type="NCBI Taxonomy" id="412755"/>
    <lineage>
        <taxon>unclassified sequences</taxon>
        <taxon>metagenomes</taxon>
        <taxon>ecological metagenomes</taxon>
    </lineage>
</organism>
<dbReference type="EMBL" id="BARV01011536">
    <property type="protein sequence ID" value="GAI09157.1"/>
    <property type="molecule type" value="Genomic_DNA"/>
</dbReference>
<protein>
    <recommendedName>
        <fullName evidence="2">OmpR/PhoB-type domain-containing protein</fullName>
    </recommendedName>
</protein>
<dbReference type="Gene3D" id="1.10.10.10">
    <property type="entry name" value="Winged helix-like DNA-binding domain superfamily/Winged helix DNA-binding domain"/>
    <property type="match status" value="1"/>
</dbReference>
<dbReference type="PROSITE" id="PS51755">
    <property type="entry name" value="OMPR_PHOB"/>
    <property type="match status" value="1"/>
</dbReference>
<proteinExistence type="predicted"/>
<dbReference type="InterPro" id="IPR001867">
    <property type="entry name" value="OmpR/PhoB-type_DNA-bd"/>
</dbReference>
<comment type="caution">
    <text evidence="3">The sequence shown here is derived from an EMBL/GenBank/DDBJ whole genome shotgun (WGS) entry which is preliminary data.</text>
</comment>
<gene>
    <name evidence="3" type="ORF">S06H3_21832</name>
</gene>
<evidence type="ECO:0000313" key="3">
    <source>
        <dbReference type="EMBL" id="GAI09157.1"/>
    </source>
</evidence>
<feature type="non-terminal residue" evidence="3">
    <location>
        <position position="1"/>
    </location>
</feature>
<name>X1KQ11_9ZZZZ</name>
<dbReference type="GO" id="GO:0000160">
    <property type="term" value="P:phosphorelay signal transduction system"/>
    <property type="evidence" value="ECO:0007669"/>
    <property type="project" value="InterPro"/>
</dbReference>
<reference evidence="3" key="1">
    <citation type="journal article" date="2014" name="Front. Microbiol.">
        <title>High frequency of phylogenetically diverse reductive dehalogenase-homologous genes in deep subseafloor sedimentary metagenomes.</title>
        <authorList>
            <person name="Kawai M."/>
            <person name="Futagami T."/>
            <person name="Toyoda A."/>
            <person name="Takaki Y."/>
            <person name="Nishi S."/>
            <person name="Hori S."/>
            <person name="Arai W."/>
            <person name="Tsubouchi T."/>
            <person name="Morono Y."/>
            <person name="Uchiyama I."/>
            <person name="Ito T."/>
            <person name="Fujiyama A."/>
            <person name="Inagaki F."/>
            <person name="Takami H."/>
        </authorList>
    </citation>
    <scope>NUCLEOTIDE SEQUENCE</scope>
    <source>
        <strain evidence="3">Expedition CK06-06</strain>
    </source>
</reference>
<dbReference type="AlphaFoldDB" id="X1KQ11"/>
<accession>X1KQ11</accession>
<sequence>TEYSLLHYLVLNEDAVLTHRALLEKVWGEEYTDSPDYLKVYIQRLRNKLEEDPSNPQFLISERGLGYKFVSPPSA</sequence>